<reference evidence="3" key="1">
    <citation type="journal article" date="2019" name="Int. J. Syst. Evol. Microbiol.">
        <title>The Global Catalogue of Microorganisms (GCM) 10K type strain sequencing project: providing services to taxonomists for standard genome sequencing and annotation.</title>
        <authorList>
            <consortium name="The Broad Institute Genomics Platform"/>
            <consortium name="The Broad Institute Genome Sequencing Center for Infectious Disease"/>
            <person name="Wu L."/>
            <person name="Ma J."/>
        </authorList>
    </citation>
    <scope>NUCLEOTIDE SEQUENCE [LARGE SCALE GENOMIC DNA]</scope>
    <source>
        <strain evidence="3">CGMCC 4.6997</strain>
    </source>
</reference>
<dbReference type="RefSeq" id="WP_386741036.1">
    <property type="nucleotide sequence ID" value="NZ_JBHSMG010000004.1"/>
</dbReference>
<evidence type="ECO:0000313" key="3">
    <source>
        <dbReference type="Proteomes" id="UP001596039"/>
    </source>
</evidence>
<dbReference type="Proteomes" id="UP001596039">
    <property type="component" value="Unassembled WGS sequence"/>
</dbReference>
<evidence type="ECO:0000313" key="2">
    <source>
        <dbReference type="EMBL" id="MFC5503323.1"/>
    </source>
</evidence>
<protein>
    <submittedName>
        <fullName evidence="2">Rhodanese-like domain-containing protein</fullName>
    </submittedName>
</protein>
<dbReference type="PANTHER" id="PTHR43031">
    <property type="entry name" value="FAD-DEPENDENT OXIDOREDUCTASE"/>
    <property type="match status" value="1"/>
</dbReference>
<dbReference type="Pfam" id="PF00581">
    <property type="entry name" value="Rhodanese"/>
    <property type="match status" value="1"/>
</dbReference>
<dbReference type="SMART" id="SM00450">
    <property type="entry name" value="RHOD"/>
    <property type="match status" value="1"/>
</dbReference>
<gene>
    <name evidence="2" type="ORF">ACFPJ4_13830</name>
</gene>
<name>A0ABW0NUB8_9MICO</name>
<dbReference type="PANTHER" id="PTHR43031:SF1">
    <property type="entry name" value="PYRIDINE NUCLEOTIDE-DISULPHIDE OXIDOREDUCTASE"/>
    <property type="match status" value="1"/>
</dbReference>
<dbReference type="InterPro" id="IPR001763">
    <property type="entry name" value="Rhodanese-like_dom"/>
</dbReference>
<dbReference type="InterPro" id="IPR050229">
    <property type="entry name" value="GlpE_sulfurtransferase"/>
</dbReference>
<proteinExistence type="predicted"/>
<sequence>MKSISTSELAALGADATIIDVREADEFASARVAGAINLPLSELAGRLADIPQGGTFYVMCLSGGRSARATAFLIENGFAAVNVLGGINQWHQDGFPVMQAA</sequence>
<organism evidence="2 3">
    <name type="scientific">Lysinimonas soli</name>
    <dbReference type="NCBI Taxonomy" id="1074233"/>
    <lineage>
        <taxon>Bacteria</taxon>
        <taxon>Bacillati</taxon>
        <taxon>Actinomycetota</taxon>
        <taxon>Actinomycetes</taxon>
        <taxon>Micrococcales</taxon>
        <taxon>Microbacteriaceae</taxon>
        <taxon>Lysinimonas</taxon>
    </lineage>
</organism>
<dbReference type="SUPFAM" id="SSF52821">
    <property type="entry name" value="Rhodanese/Cell cycle control phosphatase"/>
    <property type="match status" value="1"/>
</dbReference>
<dbReference type="Gene3D" id="3.40.250.10">
    <property type="entry name" value="Rhodanese-like domain"/>
    <property type="match status" value="1"/>
</dbReference>
<evidence type="ECO:0000259" key="1">
    <source>
        <dbReference type="PROSITE" id="PS50206"/>
    </source>
</evidence>
<keyword evidence="3" id="KW-1185">Reference proteome</keyword>
<comment type="caution">
    <text evidence="2">The sequence shown here is derived from an EMBL/GenBank/DDBJ whole genome shotgun (WGS) entry which is preliminary data.</text>
</comment>
<feature type="domain" description="Rhodanese" evidence="1">
    <location>
        <begin position="12"/>
        <end position="99"/>
    </location>
</feature>
<dbReference type="EMBL" id="JBHSMG010000004">
    <property type="protein sequence ID" value="MFC5503323.1"/>
    <property type="molecule type" value="Genomic_DNA"/>
</dbReference>
<dbReference type="CDD" id="cd00158">
    <property type="entry name" value="RHOD"/>
    <property type="match status" value="1"/>
</dbReference>
<accession>A0ABW0NUB8</accession>
<dbReference type="InterPro" id="IPR036873">
    <property type="entry name" value="Rhodanese-like_dom_sf"/>
</dbReference>
<dbReference type="PROSITE" id="PS50206">
    <property type="entry name" value="RHODANESE_3"/>
    <property type="match status" value="1"/>
</dbReference>